<accession>A0AAD5RT41</accession>
<proteinExistence type="predicted"/>
<reference evidence="2" key="1">
    <citation type="submission" date="2022-07" db="EMBL/GenBank/DDBJ databases">
        <title>Draft genome sequence of Zalerion maritima ATCC 34329, a (micro)plastics degrading marine fungus.</title>
        <authorList>
            <person name="Paco A."/>
            <person name="Goncalves M.F.M."/>
            <person name="Rocha-Santos T.A.P."/>
            <person name="Alves A."/>
        </authorList>
    </citation>
    <scope>NUCLEOTIDE SEQUENCE</scope>
    <source>
        <strain evidence="2">ATCC 34329</strain>
    </source>
</reference>
<feature type="compositionally biased region" description="Basic and acidic residues" evidence="1">
    <location>
        <begin position="67"/>
        <end position="99"/>
    </location>
</feature>
<comment type="caution">
    <text evidence="2">The sequence shown here is derived from an EMBL/GenBank/DDBJ whole genome shotgun (WGS) entry which is preliminary data.</text>
</comment>
<organism evidence="2 3">
    <name type="scientific">Zalerion maritima</name>
    <dbReference type="NCBI Taxonomy" id="339359"/>
    <lineage>
        <taxon>Eukaryota</taxon>
        <taxon>Fungi</taxon>
        <taxon>Dikarya</taxon>
        <taxon>Ascomycota</taxon>
        <taxon>Pezizomycotina</taxon>
        <taxon>Sordariomycetes</taxon>
        <taxon>Lulworthiomycetidae</taxon>
        <taxon>Lulworthiales</taxon>
        <taxon>Lulworthiaceae</taxon>
        <taxon>Zalerion</taxon>
    </lineage>
</organism>
<dbReference type="EMBL" id="JAKWBI020000079">
    <property type="protein sequence ID" value="KAJ2903495.1"/>
    <property type="molecule type" value="Genomic_DNA"/>
</dbReference>
<dbReference type="Proteomes" id="UP001201980">
    <property type="component" value="Unassembled WGS sequence"/>
</dbReference>
<evidence type="ECO:0000313" key="2">
    <source>
        <dbReference type="EMBL" id="KAJ2903495.1"/>
    </source>
</evidence>
<keyword evidence="3" id="KW-1185">Reference proteome</keyword>
<sequence>MNPDTCTGENPNGTAYYPSHDDVSRAPRLGARSASLASRVAEVPSNRRADYDGLATSPAHKGHRPPAAKDARNCRRMVGEKGERRPEKTSDRVFGDKSRRGQQQLARRLRPRPSTLTGREGEFGGRLRQRDAHSLCRRWQPRTGCRHVTKVKTVAQRERHCTQGQHAPPCRTRRRWLVPMAAGSATFGNADHIGITVSSMSLGEFSSRRIPAQKSVIVFSNREFLPPPPRRLAGHRAEAGPHGAFPVTGEVHGCCHRKEREREREGGWRHGIPSGGYDGRFCGKGLIASHVLHMSSRG</sequence>
<protein>
    <submittedName>
        <fullName evidence="2">Uncharacterized protein</fullName>
    </submittedName>
</protein>
<dbReference type="AlphaFoldDB" id="A0AAD5RT41"/>
<evidence type="ECO:0000256" key="1">
    <source>
        <dbReference type="SAM" id="MobiDB-lite"/>
    </source>
</evidence>
<gene>
    <name evidence="2" type="ORF">MKZ38_009717</name>
</gene>
<feature type="region of interest" description="Disordered" evidence="1">
    <location>
        <begin position="1"/>
        <end position="122"/>
    </location>
</feature>
<evidence type="ECO:0000313" key="3">
    <source>
        <dbReference type="Proteomes" id="UP001201980"/>
    </source>
</evidence>
<name>A0AAD5RT41_9PEZI</name>
<feature type="compositionally biased region" description="Polar residues" evidence="1">
    <location>
        <begin position="1"/>
        <end position="13"/>
    </location>
</feature>